<evidence type="ECO:0000313" key="2">
    <source>
        <dbReference type="Proteomes" id="UP000003412"/>
    </source>
</evidence>
<keyword evidence="2" id="KW-1185">Reference proteome</keyword>
<dbReference type="Proteomes" id="UP000003412">
    <property type="component" value="Chromosome"/>
</dbReference>
<sequence>MNTLSKLLDSISFENTLEKNSLHHIYETLNGTGKEIFPR</sequence>
<gene>
    <name evidence="1" type="ORF">NT05LM_0533</name>
</gene>
<name>A0ABP2K2W7_9LIST</name>
<dbReference type="EMBL" id="ADXF01000291">
    <property type="protein sequence ID" value="EFR88863.1"/>
    <property type="molecule type" value="Genomic_DNA"/>
</dbReference>
<reference evidence="1 2" key="1">
    <citation type="journal article" date="2010" name="Microbiol. Resour. Announc.">
        <title>Comparative genomics of the bacterial genus Listeria: Genome evolution is characterized by limited gene acquisition and limited gene loss.</title>
        <authorList>
            <person name="den Bakker H.C."/>
            <person name="Cummings C.A."/>
            <person name="Ferreira V."/>
            <person name="Vatta P."/>
            <person name="Orsi R.H."/>
            <person name="Degoricija L."/>
            <person name="Barker M."/>
            <person name="Petrauskene O."/>
            <person name="Furtado M.R."/>
            <person name="Wiedmann M."/>
        </authorList>
    </citation>
    <scope>NUCLEOTIDE SEQUENCE [LARGE SCALE GENOMIC DNA]</scope>
    <source>
        <strain evidence="1 2">FSL S4-120</strain>
    </source>
</reference>
<protein>
    <submittedName>
        <fullName evidence="1">Uncharacterized protein</fullName>
    </submittedName>
</protein>
<evidence type="ECO:0000313" key="1">
    <source>
        <dbReference type="EMBL" id="EFR88863.1"/>
    </source>
</evidence>
<comment type="caution">
    <text evidence="1">The sequence shown here is derived from an EMBL/GenBank/DDBJ whole genome shotgun (WGS) entry which is preliminary data.</text>
</comment>
<feature type="non-terminal residue" evidence="1">
    <location>
        <position position="39"/>
    </location>
</feature>
<proteinExistence type="predicted"/>
<accession>A0ABP2K2W7</accession>
<organism evidence="1 2">
    <name type="scientific">Listeria marthii FSL S4-120</name>
    <dbReference type="NCBI Taxonomy" id="702457"/>
    <lineage>
        <taxon>Bacteria</taxon>
        <taxon>Bacillati</taxon>
        <taxon>Bacillota</taxon>
        <taxon>Bacilli</taxon>
        <taxon>Bacillales</taxon>
        <taxon>Listeriaceae</taxon>
        <taxon>Listeria</taxon>
    </lineage>
</organism>